<keyword evidence="1" id="KW-1133">Transmembrane helix</keyword>
<keyword evidence="1" id="KW-0472">Membrane</keyword>
<reference evidence="2 3" key="1">
    <citation type="journal article" date="2020" name="Phytopathology">
        <title>Genome Sequence Resources of Colletotrichum truncatum, C. plurivorum, C. musicola, and C. sojae: Four Species Pathogenic to Soybean (Glycine max).</title>
        <authorList>
            <person name="Rogerio F."/>
            <person name="Boufleur T.R."/>
            <person name="Ciampi-Guillardi M."/>
            <person name="Sukno S.A."/>
            <person name="Thon M.R."/>
            <person name="Massola Junior N.S."/>
            <person name="Baroncelli R."/>
        </authorList>
    </citation>
    <scope>NUCLEOTIDE SEQUENCE [LARGE SCALE GENOMIC DNA]</scope>
    <source>
        <strain evidence="2 3">LFN0009</strain>
    </source>
</reference>
<keyword evidence="1" id="KW-0812">Transmembrane</keyword>
<evidence type="ECO:0000313" key="2">
    <source>
        <dbReference type="EMBL" id="KAF6806028.1"/>
    </source>
</evidence>
<protein>
    <submittedName>
        <fullName evidence="2">Het domain protein</fullName>
    </submittedName>
</protein>
<sequence length="143" mass="15960">MGLSAGDIPTRQHAGLLQEWLFFGLIDKLVDEPVNRSSYVRRGMINGEACDVIDASLVRDLIDRLTVRLQSRDCPALVADELPELLYRAQSICEDFVLIDNGDDDLLAVYLSVCILVEFVSSYLFWAINSGLAPPRLCDRGGW</sequence>
<gene>
    <name evidence="2" type="ORF">CSOJ01_09094</name>
</gene>
<comment type="caution">
    <text evidence="2">The sequence shown here is derived from an EMBL/GenBank/DDBJ whole genome shotgun (WGS) entry which is preliminary data.</text>
</comment>
<evidence type="ECO:0000256" key="1">
    <source>
        <dbReference type="SAM" id="Phobius"/>
    </source>
</evidence>
<dbReference type="AlphaFoldDB" id="A0A8H6MRW7"/>
<evidence type="ECO:0000313" key="3">
    <source>
        <dbReference type="Proteomes" id="UP000652219"/>
    </source>
</evidence>
<accession>A0A8H6MRW7</accession>
<proteinExistence type="predicted"/>
<feature type="transmembrane region" description="Helical" evidence="1">
    <location>
        <begin position="107"/>
        <end position="126"/>
    </location>
</feature>
<dbReference type="Proteomes" id="UP000652219">
    <property type="component" value="Unassembled WGS sequence"/>
</dbReference>
<organism evidence="2 3">
    <name type="scientific">Colletotrichum sojae</name>
    <dbReference type="NCBI Taxonomy" id="2175907"/>
    <lineage>
        <taxon>Eukaryota</taxon>
        <taxon>Fungi</taxon>
        <taxon>Dikarya</taxon>
        <taxon>Ascomycota</taxon>
        <taxon>Pezizomycotina</taxon>
        <taxon>Sordariomycetes</taxon>
        <taxon>Hypocreomycetidae</taxon>
        <taxon>Glomerellales</taxon>
        <taxon>Glomerellaceae</taxon>
        <taxon>Colletotrichum</taxon>
        <taxon>Colletotrichum orchidearum species complex</taxon>
    </lineage>
</organism>
<keyword evidence="3" id="KW-1185">Reference proteome</keyword>
<dbReference type="EMBL" id="WIGN01000168">
    <property type="protein sequence ID" value="KAF6806028.1"/>
    <property type="molecule type" value="Genomic_DNA"/>
</dbReference>
<name>A0A8H6MRW7_9PEZI</name>